<organism evidence="3 4">
    <name type="scientific">Monodelphis domestica</name>
    <name type="common">Gray short-tailed opossum</name>
    <dbReference type="NCBI Taxonomy" id="13616"/>
    <lineage>
        <taxon>Eukaryota</taxon>
        <taxon>Metazoa</taxon>
        <taxon>Chordata</taxon>
        <taxon>Craniata</taxon>
        <taxon>Vertebrata</taxon>
        <taxon>Euteleostomi</taxon>
        <taxon>Mammalia</taxon>
        <taxon>Metatheria</taxon>
        <taxon>Didelphimorphia</taxon>
        <taxon>Didelphidae</taxon>
        <taxon>Monodelphis</taxon>
    </lineage>
</organism>
<dbReference type="InParanoid" id="F6VNK2"/>
<dbReference type="InterPro" id="IPR035427">
    <property type="entry name" value="Tim10-like_dom_sf"/>
</dbReference>
<keyword evidence="1" id="KW-0472">Membrane</keyword>
<name>F6VNK2_MONDO</name>
<feature type="domain" description="Tim10-like" evidence="2">
    <location>
        <begin position="14"/>
        <end position="75"/>
    </location>
</feature>
<dbReference type="AlphaFoldDB" id="F6VNK2"/>
<dbReference type="GeneTree" id="ENSGT00940000154661"/>
<evidence type="ECO:0000313" key="3">
    <source>
        <dbReference type="Ensembl" id="ENSMODP00000029891.2"/>
    </source>
</evidence>
<keyword evidence="1" id="KW-0999">Mitochondrion inner membrane</keyword>
<reference evidence="3" key="3">
    <citation type="submission" date="2025-09" db="UniProtKB">
        <authorList>
            <consortium name="Ensembl"/>
        </authorList>
    </citation>
    <scope>IDENTIFICATION</scope>
</reference>
<reference evidence="3 4" key="1">
    <citation type="journal article" date="2007" name="Nature">
        <title>Genome of the marsupial Monodelphis domestica reveals innovation in non-coding sequences.</title>
        <authorList>
            <person name="Mikkelsen T.S."/>
            <person name="Wakefield M.J."/>
            <person name="Aken B."/>
            <person name="Amemiya C.T."/>
            <person name="Chang J.L."/>
            <person name="Duke S."/>
            <person name="Garber M."/>
            <person name="Gentles A.J."/>
            <person name="Goodstadt L."/>
            <person name="Heger A."/>
            <person name="Jurka J."/>
            <person name="Kamal M."/>
            <person name="Mauceli E."/>
            <person name="Searle S.M."/>
            <person name="Sharpe T."/>
            <person name="Baker M.L."/>
            <person name="Batzer M.A."/>
            <person name="Benos P.V."/>
            <person name="Belov K."/>
            <person name="Clamp M."/>
            <person name="Cook A."/>
            <person name="Cuff J."/>
            <person name="Das R."/>
            <person name="Davidow L."/>
            <person name="Deakin J.E."/>
            <person name="Fazzari M.J."/>
            <person name="Glass J.L."/>
            <person name="Grabherr M."/>
            <person name="Greally J.M."/>
            <person name="Gu W."/>
            <person name="Hore T.A."/>
            <person name="Huttley G.A."/>
            <person name="Kleber M."/>
            <person name="Jirtle R.L."/>
            <person name="Koina E."/>
            <person name="Lee J.T."/>
            <person name="Mahony S."/>
            <person name="Marra M.A."/>
            <person name="Miller R.D."/>
            <person name="Nicholls R.D."/>
            <person name="Oda M."/>
            <person name="Papenfuss A.T."/>
            <person name="Parra Z.E."/>
            <person name="Pollock D.D."/>
            <person name="Ray D.A."/>
            <person name="Schein J.E."/>
            <person name="Speed T.P."/>
            <person name="Thompson K."/>
            <person name="VandeBerg J.L."/>
            <person name="Wade C.M."/>
            <person name="Walker J.A."/>
            <person name="Waters P.D."/>
            <person name="Webber C."/>
            <person name="Weidman J.R."/>
            <person name="Xie X."/>
            <person name="Zody M.C."/>
            <person name="Baldwin J."/>
            <person name="Abdouelleil A."/>
            <person name="Abdulkadir J."/>
            <person name="Abebe A."/>
            <person name="Abera B."/>
            <person name="Abreu J."/>
            <person name="Acer S.C."/>
            <person name="Aftuck L."/>
            <person name="Alexander A."/>
            <person name="An P."/>
            <person name="Anderson E."/>
            <person name="Anderson S."/>
            <person name="Arachi H."/>
            <person name="Azer M."/>
            <person name="Bachantsang P."/>
            <person name="Barry A."/>
            <person name="Bayul T."/>
            <person name="Berlin A."/>
            <person name="Bessette D."/>
            <person name="Bloom T."/>
            <person name="Bloom T."/>
            <person name="Boguslavskiy L."/>
            <person name="Bonnet C."/>
            <person name="Boukhgalter B."/>
            <person name="Bourzgui I."/>
            <person name="Brown A."/>
            <person name="Cahill P."/>
            <person name="Channer S."/>
            <person name="Cheshatsang Y."/>
            <person name="Chuda L."/>
            <person name="Citroen M."/>
            <person name="Collymore A."/>
            <person name="Cooke P."/>
            <person name="Costello M."/>
            <person name="D'Aco K."/>
            <person name="Daza R."/>
            <person name="De Haan G."/>
            <person name="DeGray S."/>
            <person name="DeMaso C."/>
            <person name="Dhargay N."/>
            <person name="Dooley K."/>
            <person name="Dooley E."/>
            <person name="Doricent M."/>
            <person name="Dorje P."/>
            <person name="Dorjee K."/>
            <person name="Dupes A."/>
            <person name="Elong R."/>
            <person name="Falk J."/>
            <person name="Farina A."/>
            <person name="Faro S."/>
            <person name="Ferguson D."/>
            <person name="Fisher S."/>
            <person name="Foley C.D."/>
            <person name="Franke A."/>
            <person name="Friedrich D."/>
            <person name="Gadbois L."/>
            <person name="Gearin G."/>
            <person name="Gearin C.R."/>
            <person name="Giannoukos G."/>
            <person name="Goode T."/>
            <person name="Graham J."/>
            <person name="Grandbois E."/>
            <person name="Grewal S."/>
            <person name="Gyaltsen K."/>
            <person name="Hafez N."/>
            <person name="Hagos B."/>
            <person name="Hall J."/>
            <person name="Henson C."/>
            <person name="Hollinger A."/>
            <person name="Honan T."/>
            <person name="Huard M.D."/>
            <person name="Hughes L."/>
            <person name="Hurhula B."/>
            <person name="Husby M.E."/>
            <person name="Kamat A."/>
            <person name="Kanga B."/>
            <person name="Kashin S."/>
            <person name="Khazanovich D."/>
            <person name="Kisner P."/>
            <person name="Lance K."/>
            <person name="Lara M."/>
            <person name="Lee W."/>
            <person name="Lennon N."/>
            <person name="Letendre F."/>
            <person name="LeVine R."/>
            <person name="Lipovsky A."/>
            <person name="Liu X."/>
            <person name="Liu J."/>
            <person name="Liu S."/>
            <person name="Lokyitsang T."/>
            <person name="Lokyitsang Y."/>
            <person name="Lubonja R."/>
            <person name="Lui A."/>
            <person name="MacDonald P."/>
            <person name="Magnisalis V."/>
            <person name="Maru K."/>
            <person name="Matthews C."/>
            <person name="McCusker W."/>
            <person name="McDonough S."/>
            <person name="Mehta T."/>
            <person name="Meldrim J."/>
            <person name="Meneus L."/>
            <person name="Mihai O."/>
            <person name="Mihalev A."/>
            <person name="Mihova T."/>
            <person name="Mittelman R."/>
            <person name="Mlenga V."/>
            <person name="Montmayeur A."/>
            <person name="Mulrain L."/>
            <person name="Navidi A."/>
            <person name="Naylor J."/>
            <person name="Negash T."/>
            <person name="Nguyen T."/>
            <person name="Nguyen N."/>
            <person name="Nicol R."/>
            <person name="Norbu C."/>
            <person name="Norbu N."/>
            <person name="Novod N."/>
            <person name="O'Neill B."/>
            <person name="Osman S."/>
            <person name="Markiewicz E."/>
            <person name="Oyono O.L."/>
            <person name="Patti C."/>
            <person name="Phunkhang P."/>
            <person name="Pierre F."/>
            <person name="Priest M."/>
            <person name="Raghuraman S."/>
            <person name="Rege F."/>
            <person name="Reyes R."/>
            <person name="Rise C."/>
            <person name="Rogov P."/>
            <person name="Ross K."/>
            <person name="Ryan E."/>
            <person name="Settipalli S."/>
            <person name="Shea T."/>
            <person name="Sherpa N."/>
            <person name="Shi L."/>
            <person name="Shih D."/>
            <person name="Sparrow T."/>
            <person name="Spaulding J."/>
            <person name="Stalker J."/>
            <person name="Stange-Thomann N."/>
            <person name="Stavropoulos S."/>
            <person name="Stone C."/>
            <person name="Strader C."/>
            <person name="Tesfaye S."/>
            <person name="Thomson T."/>
            <person name="Thoulutsang Y."/>
            <person name="Thoulutsang D."/>
            <person name="Topham K."/>
            <person name="Topping I."/>
            <person name="Tsamla T."/>
            <person name="Vassiliev H."/>
            <person name="Vo A."/>
            <person name="Wangchuk T."/>
            <person name="Wangdi T."/>
            <person name="Weiand M."/>
            <person name="Wilkinson J."/>
            <person name="Wilson A."/>
            <person name="Yadav S."/>
            <person name="Young G."/>
            <person name="Yu Q."/>
            <person name="Zembek L."/>
            <person name="Zhong D."/>
            <person name="Zimmer A."/>
            <person name="Zwirko Z."/>
            <person name="Jaffe D.B."/>
            <person name="Alvarez P."/>
            <person name="Brockman W."/>
            <person name="Butler J."/>
            <person name="Chin C."/>
            <person name="Gnerre S."/>
            <person name="MacCallum I."/>
            <person name="Graves J.A."/>
            <person name="Ponting C.P."/>
            <person name="Breen M."/>
            <person name="Samollow P.B."/>
            <person name="Lander E.S."/>
            <person name="Lindblad-Toh K."/>
        </authorList>
    </citation>
    <scope>NUCLEOTIDE SEQUENCE [LARGE SCALE GENOMIC DNA]</scope>
</reference>
<dbReference type="GO" id="GO:0005743">
    <property type="term" value="C:mitochondrial inner membrane"/>
    <property type="evidence" value="ECO:0007669"/>
    <property type="project" value="UniProtKB-SubCell"/>
</dbReference>
<comment type="function">
    <text evidence="1">Mitochondrial intermembrane chaperone that participates in the import and insertion of some multi-pass transmembrane proteins into the mitochondrial inner membrane. Also required for the transfer of beta-barrel precursors from the TOM complex to the sorting and assembly machinery (SAM complex) of the outer membrane. Acts as a chaperone-like protein that protects the hydrophobic precursors from aggregation and guide them through the mitochondrial intermembrane space.</text>
</comment>
<dbReference type="GO" id="GO:0015031">
    <property type="term" value="P:protein transport"/>
    <property type="evidence" value="ECO:0007669"/>
    <property type="project" value="UniProtKB-KW"/>
</dbReference>
<accession>F6VNK2</accession>
<keyword evidence="1" id="KW-1015">Disulfide bond</keyword>
<sequence length="97" mass="11455">MSGRDSEDSQLQHFIEMETQNQRFKHLVHQMTKLWWQKYMDKSGPKLDSQAETCFVSSVERFIDTSQFILNRLEQTQKSRPAFSEGGSPWNLGTWQL</sequence>
<keyword evidence="1" id="KW-0496">Mitochondrion</keyword>
<comment type="subcellular location">
    <subcellularLocation>
        <location evidence="1">Mitochondrion inner membrane</location>
        <topology evidence="1">Peripheral membrane protein</topology>
        <orientation evidence="1">Intermembrane side</orientation>
    </subcellularLocation>
</comment>
<keyword evidence="1" id="KW-0653">Protein transport</keyword>
<dbReference type="InterPro" id="IPR004217">
    <property type="entry name" value="Tim10-like"/>
</dbReference>
<keyword evidence="4" id="KW-1185">Reference proteome</keyword>
<dbReference type="Proteomes" id="UP000002280">
    <property type="component" value="Chromosome 2"/>
</dbReference>
<keyword evidence="1" id="KW-0813">Transport</keyword>
<evidence type="ECO:0000259" key="2">
    <source>
        <dbReference type="Pfam" id="PF02953"/>
    </source>
</evidence>
<comment type="subunit">
    <text evidence="1">Heterohexamer.</text>
</comment>
<comment type="similarity">
    <text evidence="1">Belongs to the small Tim family.</text>
</comment>
<evidence type="ECO:0000256" key="1">
    <source>
        <dbReference type="RuleBase" id="RU367043"/>
    </source>
</evidence>
<keyword evidence="1" id="KW-0811">Translocation</keyword>
<comment type="domain">
    <text evidence="1">The twin CX3C motif contains 4 conserved Cys residues that form 2 disulfide bonds in the mitochondrial intermembrane space.</text>
</comment>
<proteinExistence type="inferred from homology"/>
<dbReference type="SUPFAM" id="SSF144122">
    <property type="entry name" value="Tim10-like"/>
    <property type="match status" value="1"/>
</dbReference>
<protein>
    <recommendedName>
        <fullName evidence="1">Mitochondrial import inner membrane translocase subunit</fullName>
    </recommendedName>
</protein>
<dbReference type="Ensembl" id="ENSMODT00000031460.2">
    <property type="protein sequence ID" value="ENSMODP00000029891.2"/>
    <property type="gene ID" value="ENSMODG00000023445.2"/>
</dbReference>
<dbReference type="Gene3D" id="1.10.287.810">
    <property type="entry name" value="Mitochondrial import inner membrane translocase subunit tim13 like domains"/>
    <property type="match status" value="1"/>
</dbReference>
<dbReference type="STRING" id="13616.ENSMODP00000029891"/>
<dbReference type="eggNOG" id="KOG3489">
    <property type="taxonomic scope" value="Eukaryota"/>
</dbReference>
<reference evidence="3" key="2">
    <citation type="submission" date="2025-08" db="UniProtKB">
        <authorList>
            <consortium name="Ensembl"/>
        </authorList>
    </citation>
    <scope>IDENTIFICATION</scope>
</reference>
<dbReference type="Pfam" id="PF02953">
    <property type="entry name" value="zf-Tim10_DDP"/>
    <property type="match status" value="1"/>
</dbReference>
<keyword evidence="1" id="KW-0143">Chaperone</keyword>
<dbReference type="HOGENOM" id="CLU_141397_1_2_1"/>
<evidence type="ECO:0000313" key="4">
    <source>
        <dbReference type="Proteomes" id="UP000002280"/>
    </source>
</evidence>